<evidence type="ECO:0000259" key="1">
    <source>
        <dbReference type="Pfam" id="PF01593"/>
    </source>
</evidence>
<evidence type="ECO:0000313" key="3">
    <source>
        <dbReference type="Proteomes" id="UP000646946"/>
    </source>
</evidence>
<dbReference type="InterPro" id="IPR002937">
    <property type="entry name" value="Amino_oxidase"/>
</dbReference>
<dbReference type="PANTHER" id="PTHR21197">
    <property type="entry name" value="UDP-GALACTOPYRANOSE MUTASE"/>
    <property type="match status" value="1"/>
</dbReference>
<name>A0A832X5U3_9ARCH</name>
<comment type="caution">
    <text evidence="2">The sequence shown here is derived from an EMBL/GenBank/DDBJ whole genome shotgun (WGS) entry which is preliminary data.</text>
</comment>
<feature type="domain" description="Amine oxidase" evidence="1">
    <location>
        <begin position="10"/>
        <end position="357"/>
    </location>
</feature>
<proteinExistence type="predicted"/>
<dbReference type="PANTHER" id="PTHR21197:SF0">
    <property type="entry name" value="UDP-GALACTOPYRANOSE MUTASE"/>
    <property type="match status" value="1"/>
</dbReference>
<dbReference type="GO" id="GO:0005829">
    <property type="term" value="C:cytosol"/>
    <property type="evidence" value="ECO:0007669"/>
    <property type="project" value="TreeGrafter"/>
</dbReference>
<reference evidence="2 3" key="1">
    <citation type="journal article" name="Nat. Commun.">
        <title>Undinarchaeota illuminate DPANN phylogeny and the impact of gene transfer on archaeal evolution.</title>
        <authorList>
            <person name="Dombrowski N."/>
            <person name="Williams T.A."/>
            <person name="Sun J."/>
            <person name="Woodcroft B.J."/>
            <person name="Lee J.H."/>
            <person name="Minh B.Q."/>
            <person name="Rinke C."/>
            <person name="Spang A."/>
        </authorList>
    </citation>
    <scope>NUCLEOTIDE SEQUENCE [LARGE SCALE GENOMIC DNA]</scope>
    <source>
        <strain evidence="2">MAG_bin1129</strain>
    </source>
</reference>
<dbReference type="Gene3D" id="3.50.50.60">
    <property type="entry name" value="FAD/NAD(P)-binding domain"/>
    <property type="match status" value="1"/>
</dbReference>
<dbReference type="EMBL" id="DVAB01000012">
    <property type="protein sequence ID" value="HIK00155.1"/>
    <property type="molecule type" value="Genomic_DNA"/>
</dbReference>
<keyword evidence="3" id="KW-1185">Reference proteome</keyword>
<protein>
    <submittedName>
        <fullName evidence="2">FAD-dependent oxidoreductase</fullName>
    </submittedName>
</protein>
<dbReference type="Pfam" id="PF01593">
    <property type="entry name" value="Amino_oxidase"/>
    <property type="match status" value="1"/>
</dbReference>
<dbReference type="GO" id="GO:0008767">
    <property type="term" value="F:UDP-galactopyranose mutase activity"/>
    <property type="evidence" value="ECO:0007669"/>
    <property type="project" value="TreeGrafter"/>
</dbReference>
<dbReference type="GO" id="GO:0016491">
    <property type="term" value="F:oxidoreductase activity"/>
    <property type="evidence" value="ECO:0007669"/>
    <property type="project" value="InterPro"/>
</dbReference>
<gene>
    <name evidence="2" type="ORF">H1016_01290</name>
</gene>
<dbReference type="GO" id="GO:0050660">
    <property type="term" value="F:flavin adenine dinucleotide binding"/>
    <property type="evidence" value="ECO:0007669"/>
    <property type="project" value="TreeGrafter"/>
</dbReference>
<organism evidence="2 3">
    <name type="scientific">Candidatus Naiadarchaeum limnaeum</name>
    <dbReference type="NCBI Taxonomy" id="2756139"/>
    <lineage>
        <taxon>Archaea</taxon>
        <taxon>Candidatus Undinarchaeota</taxon>
        <taxon>Candidatus Undinarchaeia</taxon>
        <taxon>Candidatus Naiadarchaeales</taxon>
        <taxon>Candidatus Naiadarchaeaceae</taxon>
        <taxon>Candidatus Naiadarchaeum</taxon>
    </lineage>
</organism>
<dbReference type="SUPFAM" id="SSF51905">
    <property type="entry name" value="FAD/NAD(P)-binding domain"/>
    <property type="match status" value="1"/>
</dbReference>
<accession>A0A832X5U3</accession>
<evidence type="ECO:0000313" key="2">
    <source>
        <dbReference type="EMBL" id="HIK00155.1"/>
    </source>
</evidence>
<dbReference type="Proteomes" id="UP000646946">
    <property type="component" value="Unassembled WGS sequence"/>
</dbReference>
<dbReference type="AlphaFoldDB" id="A0A832X5U3"/>
<sequence length="430" mass="48709">MTIGILGGGISGLALGYFLRGKEDFEILEGTPVCGGLCRSFIENGFTFDYASGHIIFSKDKGVLDIMLKILGDNIIKNKRNTKIYYKGKFVKYPFENGLSDLPPEENKECLETFLNNPFKKTPQNFKEWIYHNFGSGIAEKYLIPYNEKIWKTPAEEMTHSWVDGRVPKPPAEDIIKSSKGISTEGYTHQLYFYYPLKGGIQAMTDAMLAQIGDNAKTNFRIKSIKKKGGKWFVSDGKEEHAYDKLVSTIALFDLVNIVEGVPEEVKKAASNLRYNSVIGIMLGLDYDNGLDLSWLYFPQNEIPFHRIVFQSNYSPNLAPDGKSSIMVELTYRPGDGVAKMSDEQILNLVIPKLEEVNMIKKDKIVYKKVCRNKYGYVVYTLGYEKNLKIVMDYFNKLGIDSLGRFAEFKYINTDACVRGALDLSKKLLS</sequence>
<dbReference type="InterPro" id="IPR036188">
    <property type="entry name" value="FAD/NAD-bd_sf"/>
</dbReference>